<protein>
    <submittedName>
        <fullName evidence="1">Uncharacterized protein</fullName>
    </submittedName>
</protein>
<dbReference type="EMBL" id="CM041547">
    <property type="protein sequence ID" value="KAI3359500.1"/>
    <property type="molecule type" value="Genomic_DNA"/>
</dbReference>
<evidence type="ECO:0000313" key="2">
    <source>
        <dbReference type="Proteomes" id="UP000831701"/>
    </source>
</evidence>
<gene>
    <name evidence="1" type="ORF">L3Q82_013896</name>
</gene>
<keyword evidence="2" id="KW-1185">Reference proteome</keyword>
<proteinExistence type="predicted"/>
<name>A0ACB8VVL1_9TELE</name>
<organism evidence="1 2">
    <name type="scientific">Scortum barcoo</name>
    <name type="common">barcoo grunter</name>
    <dbReference type="NCBI Taxonomy" id="214431"/>
    <lineage>
        <taxon>Eukaryota</taxon>
        <taxon>Metazoa</taxon>
        <taxon>Chordata</taxon>
        <taxon>Craniata</taxon>
        <taxon>Vertebrata</taxon>
        <taxon>Euteleostomi</taxon>
        <taxon>Actinopterygii</taxon>
        <taxon>Neopterygii</taxon>
        <taxon>Teleostei</taxon>
        <taxon>Neoteleostei</taxon>
        <taxon>Acanthomorphata</taxon>
        <taxon>Eupercaria</taxon>
        <taxon>Centrarchiformes</taxon>
        <taxon>Terapontoidei</taxon>
        <taxon>Terapontidae</taxon>
        <taxon>Scortum</taxon>
    </lineage>
</organism>
<accession>A0ACB8VVL1</accession>
<reference evidence="1" key="1">
    <citation type="submission" date="2022-04" db="EMBL/GenBank/DDBJ databases">
        <title>Jade perch genome.</title>
        <authorList>
            <person name="Chao B."/>
        </authorList>
    </citation>
    <scope>NUCLEOTIDE SEQUENCE</scope>
    <source>
        <strain evidence="1">CB-2022</strain>
    </source>
</reference>
<sequence>MMISEERSSHVNKQALNFPVGLLIRSPKKRLAKLGRKPSNGSVQSNHSDTTVRSTESVGVRQPAKSKIRRHNNRLSTVFNHSPNLRDNGRRGHTTGSGGDLADDPAELSSQMSVPGILKIFGSDICQGTNYKSVLATTQSSAKELVKEALERYCLEKEDANDYVLCDVIGQTGADSQWKRECFRVVGDNEKPLMLQSLWKPKEGFSRRFEIQLRASVEEQSLKDRDTVTAGINAQARKLQKSRSRVTSLFVDGSGEDVDGLGIWRSLSEMDLSAMGKEASRARQSTVREDPEAEADKEVLRLGMEKEETESSDDNTTQYSIHPPFDFPYFPPAAGLQPQTGKAESQALARPIPRNRKLFLAVLFVLSLLAERLLTVRDAGSTAAGIILLCSNRSTQSRRTRQDFVIYLMSGTTTIFGCCREHCNGEDEERLKVDILLFAPDVLPQHCCVRRLDSNVPTSAEEHRKSLTMLKPLHGAPVTRNGFLLKDEVELNPGDLVGLGKHYLFMFKDPTSTSGSLQTPPWMTRLCPNSDTKTSSSCLSCGSSIAMKRLQRKPLPPRWRDLEGTEALVSYELEQEEKVLQEILDMLDPSGNEPKLTPAFLLSLCIQHAASTFQLTHFRQLLLRIAGQIQLVMWEKTKELAAIQPETSSSDGQPEHLQLLSMEELIPGLQPLVLWMANSIELLHFIQHEVPQLLPWRQDQEDEGLLDSEISSTRTACEEAMTVLEEVIMFTFQQSVYYLTKSMYSALPGLLDGNPFSEGGQLRVPDRLSGILEVLKEALKLLTAFQVHPDISLQLCAYLFFFINASLFNALMDRGSVAGFYQWSRGVQIRANLDLLMDWIQSIGLADLAAEFFQKLSAAVNLLATPKETLLQASWASLRTEFAALKPAQLHHMLREYSSGKSCPAGWTPSEEDAADAVRTADILESFDSHPPLILPSSTFHLELSKPIVDAALFEQLGHLQEFIRRLPRRETQAEPDVEKQGTTTDSQSATSPSVRVYQDHAHQVVSDPDTCTSPEADLDRASPTEPAQARGSHGDLSSCEAVLTQKLKSLELQNTLPGQCDLVYHKSLALDPSCLLTPPNTPQGMELAELEADLQEGARQQKKGYAEWKKENMEEEEEDREEVFMVELQRGPHGLGLALVDGTKTPLRMSGIYVKSVVPDSPAAQCQKLRTGDRVLAVNGISLVGMEYNTGRELIRSSGDSLKLLVAKIDSKASNKGSATTKC</sequence>
<comment type="caution">
    <text evidence="1">The sequence shown here is derived from an EMBL/GenBank/DDBJ whole genome shotgun (WGS) entry which is preliminary data.</text>
</comment>
<dbReference type="Proteomes" id="UP000831701">
    <property type="component" value="Chromosome 17"/>
</dbReference>
<evidence type="ECO:0000313" key="1">
    <source>
        <dbReference type="EMBL" id="KAI3359500.1"/>
    </source>
</evidence>